<name>A0A5B6V7N4_9ROSI</name>
<gene>
    <name evidence="1" type="ORF">EPI10_000359</name>
</gene>
<dbReference type="AlphaFoldDB" id="A0A5B6V7N4"/>
<dbReference type="EMBL" id="SMMG02000007">
    <property type="protein sequence ID" value="KAA3465158.1"/>
    <property type="molecule type" value="Genomic_DNA"/>
</dbReference>
<sequence>MAAMISGYCEDVFNKLPYESSKDAKQILSWNFGGSIVISFAQVTLVGKTFAHTSVQSNCHNQLIRNGTSSNNGNTLVHNKRNFTMPTKTSNVRNVAKTILLDMQCCSCNIQ</sequence>
<reference evidence="1" key="1">
    <citation type="submission" date="2019-08" db="EMBL/GenBank/DDBJ databases">
        <authorList>
            <person name="Liu F."/>
        </authorList>
    </citation>
    <scope>NUCLEOTIDE SEQUENCE [LARGE SCALE GENOMIC DNA]</scope>
    <source>
        <strain evidence="1">PA1801</strain>
        <tissue evidence="1">Leaf</tissue>
    </source>
</reference>
<comment type="caution">
    <text evidence="1">The sequence shown here is derived from an EMBL/GenBank/DDBJ whole genome shotgun (WGS) entry which is preliminary data.</text>
</comment>
<protein>
    <submittedName>
        <fullName evidence="1">Uncharacterized protein</fullName>
    </submittedName>
</protein>
<organism evidence="1 2">
    <name type="scientific">Gossypium australe</name>
    <dbReference type="NCBI Taxonomy" id="47621"/>
    <lineage>
        <taxon>Eukaryota</taxon>
        <taxon>Viridiplantae</taxon>
        <taxon>Streptophyta</taxon>
        <taxon>Embryophyta</taxon>
        <taxon>Tracheophyta</taxon>
        <taxon>Spermatophyta</taxon>
        <taxon>Magnoliopsida</taxon>
        <taxon>eudicotyledons</taxon>
        <taxon>Gunneridae</taxon>
        <taxon>Pentapetalae</taxon>
        <taxon>rosids</taxon>
        <taxon>malvids</taxon>
        <taxon>Malvales</taxon>
        <taxon>Malvaceae</taxon>
        <taxon>Malvoideae</taxon>
        <taxon>Gossypium</taxon>
    </lineage>
</organism>
<keyword evidence="2" id="KW-1185">Reference proteome</keyword>
<accession>A0A5B6V7N4</accession>
<evidence type="ECO:0000313" key="1">
    <source>
        <dbReference type="EMBL" id="KAA3465158.1"/>
    </source>
</evidence>
<evidence type="ECO:0000313" key="2">
    <source>
        <dbReference type="Proteomes" id="UP000325315"/>
    </source>
</evidence>
<dbReference type="Proteomes" id="UP000325315">
    <property type="component" value="Unassembled WGS sequence"/>
</dbReference>
<proteinExistence type="predicted"/>